<feature type="compositionally biased region" description="Basic and acidic residues" evidence="3">
    <location>
        <begin position="523"/>
        <end position="532"/>
    </location>
</feature>
<protein>
    <submittedName>
        <fullName evidence="4">Actin-related protein 5</fullName>
    </submittedName>
</protein>
<organism evidence="4">
    <name type="scientific">Schistocephalus solidus</name>
    <name type="common">Tapeworm</name>
    <dbReference type="NCBI Taxonomy" id="70667"/>
    <lineage>
        <taxon>Eukaryota</taxon>
        <taxon>Metazoa</taxon>
        <taxon>Spiralia</taxon>
        <taxon>Lophotrochozoa</taxon>
        <taxon>Platyhelminthes</taxon>
        <taxon>Cestoda</taxon>
        <taxon>Eucestoda</taxon>
        <taxon>Diphyllobothriidea</taxon>
        <taxon>Diphyllobothriidae</taxon>
        <taxon>Schistocephalus</taxon>
    </lineage>
</organism>
<comment type="similarity">
    <text evidence="2">Belongs to the actin family.</text>
</comment>
<evidence type="ECO:0000313" key="4">
    <source>
        <dbReference type="EMBL" id="JAP43253.1"/>
    </source>
</evidence>
<evidence type="ECO:0000256" key="3">
    <source>
        <dbReference type="SAM" id="MobiDB-lite"/>
    </source>
</evidence>
<evidence type="ECO:0000256" key="1">
    <source>
        <dbReference type="ARBA" id="ARBA00003520"/>
    </source>
</evidence>
<feature type="region of interest" description="Disordered" evidence="3">
    <location>
        <begin position="282"/>
        <end position="302"/>
    </location>
</feature>
<dbReference type="InterPro" id="IPR043129">
    <property type="entry name" value="ATPase_NBD"/>
</dbReference>
<dbReference type="SMART" id="SM00268">
    <property type="entry name" value="ACTIN"/>
    <property type="match status" value="1"/>
</dbReference>
<evidence type="ECO:0000256" key="2">
    <source>
        <dbReference type="RuleBase" id="RU000487"/>
    </source>
</evidence>
<dbReference type="EMBL" id="GEEE01019972">
    <property type="protein sequence ID" value="JAP43253.1"/>
    <property type="molecule type" value="Transcribed_RNA"/>
</dbReference>
<dbReference type="SUPFAM" id="SSF53067">
    <property type="entry name" value="Actin-like ATPase domain"/>
    <property type="match status" value="2"/>
</dbReference>
<dbReference type="Gene3D" id="3.30.420.40">
    <property type="match status" value="4"/>
</dbReference>
<feature type="region of interest" description="Disordered" evidence="3">
    <location>
        <begin position="523"/>
        <end position="586"/>
    </location>
</feature>
<gene>
    <name evidence="4" type="primary">ARP5</name>
    <name evidence="4" type="ORF">TR144025</name>
</gene>
<name>A0A0X3NV72_SCHSO</name>
<dbReference type="AlphaFoldDB" id="A0A0X3NV72"/>
<dbReference type="PANTHER" id="PTHR11937">
    <property type="entry name" value="ACTIN"/>
    <property type="match status" value="1"/>
</dbReference>
<sequence>MEYPIVIDNGAYECRAGFSSKPEPSLVFRNLVLKSRSRQKAVFVGEFDSTTDPSQLNPKSAFEHNLVTQLDVQETVFDHIFQKLCLESSSITNPIVFTEALCCPQKCRAQVTQLLLETYSVEKIAYFVDGISSYYSNFSSASDRTDTLLVSFGYHNTHVMAFSSPQFHPLGLIPPACRRLGVGGAHVAWYLQQLLALKYQCHAERLTTTVAEQLVRTLGRVAVNYREEMNKWTNESYCTTHTTKWNLEYSENSAKKANEAAERRQLQAERLRELHRRRHLEKVKLKRGEGEQEDDEGEQIMNWKQRRLATSKRVLHAPDNEDEEGEETESASLSPASSADEDEELEAEIEQNVSVTLSVAKVSLEQASLNKAKENCLLLRQKKAAELLASFALPAAVQAQITSATTTSTVGLTEEKMRRRTVAAADLEARRGKDYLLWLSDLRHKRQHLAKQRSARQSRIDFATELGLNAPPTAELTGNGVLKTENADSVATVVSLDRKTSRVEEGSLNERRQRQLEKIRAMAAELKPERGRGSRKPLNTGDRGRGARGARTSSKKLHRKDSSRSVIDSLNAEDSMDGNGSPSLLEEGVDNLEQQVNEDSKVTLLDDDFESIDCLDELETRAPLSHAEALKLPVSPSSVLPFSYGPNKCSRSTRARDAFDRLEDLSDLSESERDQLAVLDSVRALYDPEFVKDAGTTGLKVDIAEYYTLNIGAEPIRATEALFERSLIGSPQAGVSECFSWILRDSSVALYKDRSQAAWIPKRLFITGGLAHLPGMKERLQVELQQLLPWQENGPNLEVVVAADPSLDAWHGARKWSLTAMEKDVGFTTRSQYEECGLEYLVENEISNRFYGNTRDLELNPKFTSGRGRQPSMIN</sequence>
<dbReference type="InterPro" id="IPR004000">
    <property type="entry name" value="Actin"/>
</dbReference>
<accession>A0A0X3NV72</accession>
<dbReference type="Gene3D" id="3.90.640.10">
    <property type="entry name" value="Actin, Chain A, domain 4"/>
    <property type="match status" value="2"/>
</dbReference>
<reference evidence="4" key="1">
    <citation type="submission" date="2016-01" db="EMBL/GenBank/DDBJ databases">
        <title>Reference transcriptome for the parasite Schistocephalus solidus: insights into the molecular evolution of parasitism.</title>
        <authorList>
            <person name="Hebert F.O."/>
            <person name="Grambauer S."/>
            <person name="Barber I."/>
            <person name="Landry C.R."/>
            <person name="Aubin-Horth N."/>
        </authorList>
    </citation>
    <scope>NUCLEOTIDE SEQUENCE</scope>
</reference>
<feature type="region of interest" description="Disordered" evidence="3">
    <location>
        <begin position="316"/>
        <end position="347"/>
    </location>
</feature>
<dbReference type="Pfam" id="PF00022">
    <property type="entry name" value="Actin"/>
    <property type="match status" value="2"/>
</dbReference>
<proteinExistence type="inferred from homology"/>
<feature type="compositionally biased region" description="Acidic residues" evidence="3">
    <location>
        <begin position="320"/>
        <end position="329"/>
    </location>
</feature>
<comment type="function">
    <text evidence="1">Actins are highly conserved proteins that are involved in various types of cell motility and are ubiquitously expressed in all eukaryotic cells.</text>
</comment>